<evidence type="ECO:0000313" key="10">
    <source>
        <dbReference type="EMBL" id="OIR25560.1"/>
    </source>
</evidence>
<dbReference type="NCBIfam" id="TIGR00237">
    <property type="entry name" value="xseA"/>
    <property type="match status" value="1"/>
</dbReference>
<dbReference type="GO" id="GO:0008855">
    <property type="term" value="F:exodeoxyribonuclease VII activity"/>
    <property type="evidence" value="ECO:0007669"/>
    <property type="project" value="UniProtKB-UniRule"/>
</dbReference>
<dbReference type="Proteomes" id="UP000643672">
    <property type="component" value="Unassembled WGS sequence"/>
</dbReference>
<evidence type="ECO:0000256" key="4">
    <source>
        <dbReference type="ARBA" id="ARBA00022839"/>
    </source>
</evidence>
<dbReference type="InterPro" id="IPR020579">
    <property type="entry name" value="Exonuc_VII_lsu_C"/>
</dbReference>
<feature type="domain" description="OB-fold nucleic acid binding" evidence="8">
    <location>
        <begin position="16"/>
        <end position="109"/>
    </location>
</feature>
<accession>A0A1J5TXN0</accession>
<dbReference type="Proteomes" id="UP000182798">
    <property type="component" value="Unassembled WGS sequence"/>
</dbReference>
<dbReference type="RefSeq" id="WP_071563384.1">
    <property type="nucleotide sequence ID" value="NZ_CAESAQ020000099.1"/>
</dbReference>
<comment type="caution">
    <text evidence="10">The sequence shown here is derived from an EMBL/GenBank/DDBJ whole genome shotgun (WGS) entry which is preliminary data.</text>
</comment>
<dbReference type="Pfam" id="PF13742">
    <property type="entry name" value="tRNA_anti_2"/>
    <property type="match status" value="1"/>
</dbReference>
<feature type="domain" description="Exonuclease VII large subunit C-terminal" evidence="7">
    <location>
        <begin position="132"/>
        <end position="465"/>
    </location>
</feature>
<dbReference type="PANTHER" id="PTHR30008:SF0">
    <property type="entry name" value="EXODEOXYRIBONUCLEASE 7 LARGE SUBUNIT"/>
    <property type="match status" value="1"/>
</dbReference>
<dbReference type="EMBL" id="CAESAQ020000099">
    <property type="protein sequence ID" value="CAB5506380.1"/>
    <property type="molecule type" value="Genomic_DNA"/>
</dbReference>
<evidence type="ECO:0000256" key="2">
    <source>
        <dbReference type="ARBA" id="ARBA00022722"/>
    </source>
</evidence>
<comment type="function">
    <text evidence="5">Bidirectionally degrades single-stranded DNA into large acid-insoluble oligonucleotides, which are then degraded further into small acid-soluble oligonucleotides.</text>
</comment>
<dbReference type="HAMAP" id="MF_00378">
    <property type="entry name" value="Exonuc_7_L"/>
    <property type="match status" value="1"/>
</dbReference>
<dbReference type="OrthoDB" id="9802795at2"/>
<dbReference type="PANTHER" id="PTHR30008">
    <property type="entry name" value="EXODEOXYRIBONUCLEASE 7 LARGE SUBUNIT"/>
    <property type="match status" value="1"/>
</dbReference>
<dbReference type="AlphaFoldDB" id="A0A1J5TXN0"/>
<dbReference type="InterPro" id="IPR025824">
    <property type="entry name" value="OB-fold_nuc-bd_dom"/>
</dbReference>
<dbReference type="InterPro" id="IPR003753">
    <property type="entry name" value="Exonuc_VII_L"/>
</dbReference>
<dbReference type="GO" id="GO:0006308">
    <property type="term" value="P:DNA catabolic process"/>
    <property type="evidence" value="ECO:0007669"/>
    <property type="project" value="UniProtKB-UniRule"/>
</dbReference>
<dbReference type="EMBL" id="MIQH01000224">
    <property type="protein sequence ID" value="OIR25560.1"/>
    <property type="molecule type" value="Genomic_DNA"/>
</dbReference>
<keyword evidence="1 5" id="KW-0963">Cytoplasm</keyword>
<dbReference type="Pfam" id="PF02601">
    <property type="entry name" value="Exonuc_VII_L"/>
    <property type="match status" value="1"/>
</dbReference>
<keyword evidence="2 5" id="KW-0540">Nuclease</keyword>
<evidence type="ECO:0000256" key="6">
    <source>
        <dbReference type="RuleBase" id="RU004355"/>
    </source>
</evidence>
<gene>
    <name evidence="5" type="primary">xseA</name>
    <name evidence="10" type="ORF">BGC33_13620</name>
    <name evidence="9" type="ORF">THERMOS_2298</name>
</gene>
<protein>
    <recommendedName>
        <fullName evidence="5">Exodeoxyribonuclease 7 large subunit</fullName>
        <ecNumber evidence="5">3.1.11.6</ecNumber>
    </recommendedName>
    <alternativeName>
        <fullName evidence="5">Exodeoxyribonuclease VII large subunit</fullName>
        <shortName evidence="5">Exonuclease VII large subunit</shortName>
    </alternativeName>
</protein>
<comment type="similarity">
    <text evidence="5 6">Belongs to the XseA family.</text>
</comment>
<dbReference type="GO" id="GO:0003676">
    <property type="term" value="F:nucleic acid binding"/>
    <property type="evidence" value="ECO:0007669"/>
    <property type="project" value="InterPro"/>
</dbReference>
<comment type="catalytic activity">
    <reaction evidence="5 6">
        <text>Exonucleolytic cleavage in either 5'- to 3'- or 3'- to 5'-direction to yield nucleoside 5'-phosphates.</text>
        <dbReference type="EC" id="3.1.11.6"/>
    </reaction>
</comment>
<proteinExistence type="inferred from homology"/>
<reference evidence="10" key="2">
    <citation type="journal article" date="2017" name="Stand. Genomic Sci.">
        <title>Genome sequence of the sulfur-oxidizing Bathymodiolus thermophilus gill endosymbiont.</title>
        <authorList>
            <person name="Ponnudurai R."/>
            <person name="Sayavedra L."/>
            <person name="Kleiner M."/>
            <person name="Heiden S.E."/>
            <person name="Thurmer A."/>
            <person name="Felbeck H."/>
            <person name="Schluter R."/>
            <person name="Sievert S.M."/>
            <person name="Daniel R."/>
            <person name="Schweder T."/>
            <person name="Markert S."/>
        </authorList>
    </citation>
    <scope>NUCLEOTIDE SEQUENCE</scope>
    <source>
        <strain evidence="10">BAT/CrabSpa'14</strain>
    </source>
</reference>
<keyword evidence="4 5" id="KW-0269">Exonuclease</keyword>
<reference evidence="11" key="1">
    <citation type="submission" date="2016-09" db="EMBL/GenBank/DDBJ databases">
        <title>Genome Sequence of Bathymodiolus thermophilus sulfur-oxidizing gill endosymbiont.</title>
        <authorList>
            <person name="Ponnudurai R."/>
            <person name="Kleiner M."/>
            <person name="Sayavedra L."/>
            <person name="Thuermer A."/>
            <person name="Felbeck H."/>
            <person name="Schlueter R."/>
            <person name="Schweder T."/>
            <person name="Markert S."/>
        </authorList>
    </citation>
    <scope>NUCLEOTIDE SEQUENCE [LARGE SCALE GENOMIC DNA]</scope>
    <source>
        <strain evidence="11">BAT/CrabSpa'14</strain>
    </source>
</reference>
<evidence type="ECO:0000313" key="9">
    <source>
        <dbReference type="EMBL" id="CAB5506380.1"/>
    </source>
</evidence>
<reference evidence="9 12" key="3">
    <citation type="submission" date="2020-05" db="EMBL/GenBank/DDBJ databases">
        <authorList>
            <person name="Petersen J."/>
            <person name="Sayavedra L."/>
        </authorList>
    </citation>
    <scope>NUCLEOTIDE SEQUENCE [LARGE SCALE GENOMIC DNA]</scope>
    <source>
        <strain evidence="9">B thermophilus SOXS</strain>
    </source>
</reference>
<dbReference type="EC" id="3.1.11.6" evidence="5"/>
<dbReference type="GO" id="GO:0009318">
    <property type="term" value="C:exodeoxyribonuclease VII complex"/>
    <property type="evidence" value="ECO:0007669"/>
    <property type="project" value="UniProtKB-UniRule"/>
</dbReference>
<keyword evidence="12" id="KW-1185">Reference proteome</keyword>
<evidence type="ECO:0000259" key="8">
    <source>
        <dbReference type="Pfam" id="PF13742"/>
    </source>
</evidence>
<evidence type="ECO:0000313" key="11">
    <source>
        <dbReference type="Proteomes" id="UP000182798"/>
    </source>
</evidence>
<evidence type="ECO:0000256" key="1">
    <source>
        <dbReference type="ARBA" id="ARBA00022490"/>
    </source>
</evidence>
<keyword evidence="3 5" id="KW-0378">Hydrolase</keyword>
<sequence length="477" mass="53655">MLHPDFELDFNTDEIYSVSDFLSLCHSTIENNIPICWLRGEISNFSSPTSGHWYFSLKDDKGQVRCAMFRLSQRHIKFIPENGMEVLLQAAPTLYEARGDFQLIVRRIEPMGVGNLQAAFEQLKVKLRDEGLFDTQHKKHLPVEVNTIGVVSSSNGAVIQDIIKVLNKRYPFAEILLFDCMVQGEGSAKKLAQAVQAADKYGQCDVLILARGGGSLEDLWAFNEEILARAIFAATTPIISAIGHETDTTIADFVADMRAPTPSAAAMLATPDRLELLSKLSKLHANLTQHIQQTLNNYQQQLKQLSLGMPSFNRQLNVFSQRLDELNTRLNYQAKITLNLNQGKLNTLFEQLKQHSPIASIKHKQQLNQLAKTQLNNHIQHTIAQQQLDLFNLTQTLKKAIHHSLERQKYKLAAHSAGLHHLSPLNTLSRGYSISMLENNQVLDSVAQVKIGTLINTRLGDGNLYSEVKKIEKFKKN</sequence>
<dbReference type="GO" id="GO:0005737">
    <property type="term" value="C:cytoplasm"/>
    <property type="evidence" value="ECO:0007669"/>
    <property type="project" value="UniProtKB-SubCell"/>
</dbReference>
<comment type="subcellular location">
    <subcellularLocation>
        <location evidence="5 6">Cytoplasm</location>
    </subcellularLocation>
</comment>
<dbReference type="CDD" id="cd04489">
    <property type="entry name" value="ExoVII_LU_OBF"/>
    <property type="match status" value="1"/>
</dbReference>
<name>A0A1J5TXN0_9GAMM</name>
<comment type="subunit">
    <text evidence="5">Heterooligomer composed of large and small subunits.</text>
</comment>
<evidence type="ECO:0000313" key="12">
    <source>
        <dbReference type="Proteomes" id="UP000643672"/>
    </source>
</evidence>
<organism evidence="10 11">
    <name type="scientific">Bathymodiolus thermophilus thioautotrophic gill symbiont</name>
    <dbReference type="NCBI Taxonomy" id="2360"/>
    <lineage>
        <taxon>Bacteria</taxon>
        <taxon>Pseudomonadati</taxon>
        <taxon>Pseudomonadota</taxon>
        <taxon>Gammaproteobacteria</taxon>
        <taxon>sulfur-oxidizing symbionts</taxon>
    </lineage>
</organism>
<evidence type="ECO:0000256" key="5">
    <source>
        <dbReference type="HAMAP-Rule" id="MF_00378"/>
    </source>
</evidence>
<evidence type="ECO:0000259" key="7">
    <source>
        <dbReference type="Pfam" id="PF02601"/>
    </source>
</evidence>
<evidence type="ECO:0000256" key="3">
    <source>
        <dbReference type="ARBA" id="ARBA00022801"/>
    </source>
</evidence>